<keyword evidence="5" id="KW-1185">Reference proteome</keyword>
<dbReference type="InterPro" id="IPR038538">
    <property type="entry name" value="MTERF_sf"/>
</dbReference>
<dbReference type="AlphaFoldDB" id="A0A498JWL8"/>
<evidence type="ECO:0000313" key="4">
    <source>
        <dbReference type="EMBL" id="RXI00310.1"/>
    </source>
</evidence>
<dbReference type="STRING" id="3750.A0A498JWL8"/>
<keyword evidence="2" id="KW-0806">Transcription termination</keyword>
<comment type="similarity">
    <text evidence="1">Belongs to the mTERF family.</text>
</comment>
<protein>
    <recommendedName>
        <fullName evidence="6">Mitochondrial transcription termination factor family protein</fullName>
    </recommendedName>
</protein>
<gene>
    <name evidence="4" type="ORF">DVH24_037858</name>
</gene>
<dbReference type="Pfam" id="PF02536">
    <property type="entry name" value="mTERF"/>
    <property type="match status" value="1"/>
</dbReference>
<evidence type="ECO:0000256" key="1">
    <source>
        <dbReference type="ARBA" id="ARBA00007692"/>
    </source>
</evidence>
<reference evidence="4 5" key="1">
    <citation type="submission" date="2018-10" db="EMBL/GenBank/DDBJ databases">
        <title>A high-quality apple genome assembly.</title>
        <authorList>
            <person name="Hu J."/>
        </authorList>
    </citation>
    <scope>NUCLEOTIDE SEQUENCE [LARGE SCALE GENOMIC DNA]</scope>
    <source>
        <strain evidence="5">cv. HFTH1</strain>
        <tissue evidence="4">Young leaf</tissue>
    </source>
</reference>
<dbReference type="GO" id="GO:0003676">
    <property type="term" value="F:nucleic acid binding"/>
    <property type="evidence" value="ECO:0007669"/>
    <property type="project" value="InterPro"/>
</dbReference>
<dbReference type="SMART" id="SM00733">
    <property type="entry name" value="Mterf"/>
    <property type="match status" value="1"/>
</dbReference>
<sequence>MSAEAADHPFLHCLIAFRLWNLFSEARLNLPDVVNTAPNVRLRNFSQNPNRVACSPGLSTKKWVLHSTAEIENTTLKDEDRKAWETCREALSAFSISNEEGEKILGKAFGLVHSPYWGEKRKTEVPKLEIVIETLDYLRSLSLSDDDLCKLLKKFPEVLGCDLEQEVKINVQILEKEWGIKGKSLRNLLLRNPRVLGFNVDCKGDCMAQCTRCWDRQTGKRKPIVAALGFDGGGGSSSNAIDNIDEVSQMWLNPHSLP</sequence>
<dbReference type="InterPro" id="IPR003690">
    <property type="entry name" value="MTERF"/>
</dbReference>
<name>A0A498JWL8_MALDO</name>
<keyword evidence="3" id="KW-0809">Transit peptide</keyword>
<evidence type="ECO:0000313" key="5">
    <source>
        <dbReference type="Proteomes" id="UP000290289"/>
    </source>
</evidence>
<keyword evidence="2" id="KW-0804">Transcription</keyword>
<dbReference type="GO" id="GO:0006353">
    <property type="term" value="P:DNA-templated transcription termination"/>
    <property type="evidence" value="ECO:0007669"/>
    <property type="project" value="UniProtKB-KW"/>
</dbReference>
<dbReference type="FunFam" id="1.25.70.10:FF:000013">
    <property type="entry name" value="uncharacterized protein LOC106769908"/>
    <property type="match status" value="1"/>
</dbReference>
<evidence type="ECO:0000256" key="3">
    <source>
        <dbReference type="ARBA" id="ARBA00022946"/>
    </source>
</evidence>
<accession>A0A498JWL8</accession>
<evidence type="ECO:0000256" key="2">
    <source>
        <dbReference type="ARBA" id="ARBA00022472"/>
    </source>
</evidence>
<evidence type="ECO:0008006" key="6">
    <source>
        <dbReference type="Google" id="ProtNLM"/>
    </source>
</evidence>
<keyword evidence="2" id="KW-0805">Transcription regulation</keyword>
<dbReference type="EMBL" id="RDQH01000331">
    <property type="protein sequence ID" value="RXI00310.1"/>
    <property type="molecule type" value="Genomic_DNA"/>
</dbReference>
<dbReference type="Gene3D" id="1.25.70.10">
    <property type="entry name" value="Transcription termination factor 3, mitochondrial"/>
    <property type="match status" value="1"/>
</dbReference>
<organism evidence="4 5">
    <name type="scientific">Malus domestica</name>
    <name type="common">Apple</name>
    <name type="synonym">Pyrus malus</name>
    <dbReference type="NCBI Taxonomy" id="3750"/>
    <lineage>
        <taxon>Eukaryota</taxon>
        <taxon>Viridiplantae</taxon>
        <taxon>Streptophyta</taxon>
        <taxon>Embryophyta</taxon>
        <taxon>Tracheophyta</taxon>
        <taxon>Spermatophyta</taxon>
        <taxon>Magnoliopsida</taxon>
        <taxon>eudicotyledons</taxon>
        <taxon>Gunneridae</taxon>
        <taxon>Pentapetalae</taxon>
        <taxon>rosids</taxon>
        <taxon>fabids</taxon>
        <taxon>Rosales</taxon>
        <taxon>Rosaceae</taxon>
        <taxon>Amygdaloideae</taxon>
        <taxon>Maleae</taxon>
        <taxon>Malus</taxon>
    </lineage>
</organism>
<dbReference type="Proteomes" id="UP000290289">
    <property type="component" value="Chromosome 5"/>
</dbReference>
<comment type="caution">
    <text evidence="4">The sequence shown here is derived from an EMBL/GenBank/DDBJ whole genome shotgun (WGS) entry which is preliminary data.</text>
</comment>
<proteinExistence type="inferred from homology"/>